<gene>
    <name evidence="2" type="ORF">SLEP1_g15906</name>
</gene>
<dbReference type="Pfam" id="PF00067">
    <property type="entry name" value="p450"/>
    <property type="match status" value="2"/>
</dbReference>
<dbReference type="GO" id="GO:0020037">
    <property type="term" value="F:heme binding"/>
    <property type="evidence" value="ECO:0007669"/>
    <property type="project" value="InterPro"/>
</dbReference>
<reference evidence="2 3" key="1">
    <citation type="journal article" date="2021" name="Commun. Biol.">
        <title>The genome of Shorea leprosula (Dipterocarpaceae) highlights the ecological relevance of drought in aseasonal tropical rainforests.</title>
        <authorList>
            <person name="Ng K.K.S."/>
            <person name="Kobayashi M.J."/>
            <person name="Fawcett J.A."/>
            <person name="Hatakeyama M."/>
            <person name="Paape T."/>
            <person name="Ng C.H."/>
            <person name="Ang C.C."/>
            <person name="Tnah L.H."/>
            <person name="Lee C.T."/>
            <person name="Nishiyama T."/>
            <person name="Sese J."/>
            <person name="O'Brien M.J."/>
            <person name="Copetti D."/>
            <person name="Mohd Noor M.I."/>
            <person name="Ong R.C."/>
            <person name="Putra M."/>
            <person name="Sireger I.Z."/>
            <person name="Indrioko S."/>
            <person name="Kosugi Y."/>
            <person name="Izuno A."/>
            <person name="Isagi Y."/>
            <person name="Lee S.L."/>
            <person name="Shimizu K.K."/>
        </authorList>
    </citation>
    <scope>NUCLEOTIDE SEQUENCE [LARGE SCALE GENOMIC DNA]</scope>
    <source>
        <strain evidence="2">214</strain>
    </source>
</reference>
<dbReference type="GO" id="GO:0016705">
    <property type="term" value="F:oxidoreductase activity, acting on paired donors, with incorporation or reduction of molecular oxygen"/>
    <property type="evidence" value="ECO:0007669"/>
    <property type="project" value="InterPro"/>
</dbReference>
<evidence type="ECO:0000313" key="2">
    <source>
        <dbReference type="EMBL" id="GKV03631.1"/>
    </source>
</evidence>
<organism evidence="2 3">
    <name type="scientific">Rubroshorea leprosula</name>
    <dbReference type="NCBI Taxonomy" id="152421"/>
    <lineage>
        <taxon>Eukaryota</taxon>
        <taxon>Viridiplantae</taxon>
        <taxon>Streptophyta</taxon>
        <taxon>Embryophyta</taxon>
        <taxon>Tracheophyta</taxon>
        <taxon>Spermatophyta</taxon>
        <taxon>Magnoliopsida</taxon>
        <taxon>eudicotyledons</taxon>
        <taxon>Gunneridae</taxon>
        <taxon>Pentapetalae</taxon>
        <taxon>rosids</taxon>
        <taxon>malvids</taxon>
        <taxon>Malvales</taxon>
        <taxon>Dipterocarpaceae</taxon>
        <taxon>Rubroshorea</taxon>
    </lineage>
</organism>
<dbReference type="GO" id="GO:0004497">
    <property type="term" value="F:monooxygenase activity"/>
    <property type="evidence" value="ECO:0007669"/>
    <property type="project" value="InterPro"/>
</dbReference>
<dbReference type="Gene3D" id="1.10.630.10">
    <property type="entry name" value="Cytochrome P450"/>
    <property type="match status" value="2"/>
</dbReference>
<dbReference type="SUPFAM" id="SSF48264">
    <property type="entry name" value="Cytochrome P450"/>
    <property type="match status" value="1"/>
</dbReference>
<dbReference type="GO" id="GO:0005506">
    <property type="term" value="F:iron ion binding"/>
    <property type="evidence" value="ECO:0007669"/>
    <property type="project" value="InterPro"/>
</dbReference>
<dbReference type="AlphaFoldDB" id="A0AAV5IYB5"/>
<feature type="region of interest" description="Disordered" evidence="1">
    <location>
        <begin position="73"/>
        <end position="104"/>
    </location>
</feature>
<feature type="compositionally biased region" description="Basic and acidic residues" evidence="1">
    <location>
        <begin position="93"/>
        <end position="104"/>
    </location>
</feature>
<dbReference type="EMBL" id="BPVZ01000020">
    <property type="protein sequence ID" value="GKV03631.1"/>
    <property type="molecule type" value="Genomic_DNA"/>
</dbReference>
<dbReference type="InterPro" id="IPR036396">
    <property type="entry name" value="Cyt_P450_sf"/>
</dbReference>
<evidence type="ECO:0000313" key="3">
    <source>
        <dbReference type="Proteomes" id="UP001054252"/>
    </source>
</evidence>
<dbReference type="PANTHER" id="PTHR24301">
    <property type="entry name" value="THROMBOXANE-A SYNTHASE"/>
    <property type="match status" value="1"/>
</dbReference>
<dbReference type="Proteomes" id="UP001054252">
    <property type="component" value="Unassembled WGS sequence"/>
</dbReference>
<proteinExistence type="predicted"/>
<protein>
    <recommendedName>
        <fullName evidence="4">Cytochrome P450</fullName>
    </recommendedName>
</protein>
<evidence type="ECO:0008006" key="4">
    <source>
        <dbReference type="Google" id="ProtNLM"/>
    </source>
</evidence>
<evidence type="ECO:0000256" key="1">
    <source>
        <dbReference type="SAM" id="MobiDB-lite"/>
    </source>
</evidence>
<keyword evidence="3" id="KW-1185">Reference proteome</keyword>
<accession>A0AAV5IYB5</accession>
<comment type="caution">
    <text evidence="2">The sequence shown here is derived from an EMBL/GenBank/DDBJ whole genome shotgun (WGS) entry which is preliminary data.</text>
</comment>
<name>A0AAV5IYB5_9ROSI</name>
<dbReference type="PANTHER" id="PTHR24301:SF2">
    <property type="entry name" value="THROMBOXANE-A SYNTHASE"/>
    <property type="match status" value="1"/>
</dbReference>
<dbReference type="InterPro" id="IPR001128">
    <property type="entry name" value="Cyt_P450"/>
</dbReference>
<sequence length="168" mass="18699">MFTPDYISAVTFEHLLAGSSTIAFTLSSVVYLVAGHPEVEQKLLAETDGFGPHDLVPTAHDLQHKFAYLDQGNIEGNRDRRLPSSEAPGVMAKDPKNFSEPDKFKPERFDPNCEEEKQRHPYAFIPFGIGPRACWPEIHPPGNKTLTDTCIPEIHISTLTQHGKTFGT</sequence>